<accession>A0ABD5YYA9</accession>
<gene>
    <name evidence="4" type="ORF">ACFQL7_18835</name>
</gene>
<protein>
    <submittedName>
        <fullName evidence="4">Malectin domain-containing carbohydrate-binding protein</fullName>
    </submittedName>
</protein>
<sequence length="284" mass="31205">MYTVSRSPPYDQSSRTQDSDNWLQWALFGLGGVFLLGSIIVLVGVPGLPLGGLTDTNSTSLSPTDSVSPVPDPTETERQTPVPTATATSEPSDTTIYRINVGGPRLKATDNGPDWLADQENAPSTYLNHRVSDTVVNDTPDPITVENAVSATTPQSLFKTYRFSRKPKLWQKEMEWGFPADPNSVYEVRIYVVEPFFTSGQSGRPSEESYSEEGPRSFDVVIENKTALQNYEPFVEHGHDVGAVKSFETTVDDGSLTIRFHHRVENPVISGIEIIEKNPGNGNN</sequence>
<dbReference type="RefSeq" id="WP_390206279.1">
    <property type="nucleotide sequence ID" value="NZ_JBHSZC010000001.1"/>
</dbReference>
<evidence type="ECO:0000313" key="4">
    <source>
        <dbReference type="EMBL" id="MFC7191640.1"/>
    </source>
</evidence>
<keyword evidence="2" id="KW-0472">Membrane</keyword>
<keyword evidence="2" id="KW-1133">Transmembrane helix</keyword>
<feature type="region of interest" description="Disordered" evidence="1">
    <location>
        <begin position="55"/>
        <end position="95"/>
    </location>
</feature>
<evidence type="ECO:0000259" key="3">
    <source>
        <dbReference type="Pfam" id="PF11721"/>
    </source>
</evidence>
<feature type="transmembrane region" description="Helical" evidence="2">
    <location>
        <begin position="22"/>
        <end position="45"/>
    </location>
</feature>
<feature type="compositionally biased region" description="Polar residues" evidence="1">
    <location>
        <begin position="79"/>
        <end position="95"/>
    </location>
</feature>
<dbReference type="Gene3D" id="2.60.120.430">
    <property type="entry name" value="Galactose-binding lectin"/>
    <property type="match status" value="1"/>
</dbReference>
<feature type="domain" description="Malectin" evidence="3">
    <location>
        <begin position="96"/>
        <end position="272"/>
    </location>
</feature>
<keyword evidence="5" id="KW-1185">Reference proteome</keyword>
<organism evidence="4 5">
    <name type="scientific">Halocatena marina</name>
    <dbReference type="NCBI Taxonomy" id="2934937"/>
    <lineage>
        <taxon>Archaea</taxon>
        <taxon>Methanobacteriati</taxon>
        <taxon>Methanobacteriota</taxon>
        <taxon>Stenosarchaea group</taxon>
        <taxon>Halobacteria</taxon>
        <taxon>Halobacteriales</taxon>
        <taxon>Natronomonadaceae</taxon>
        <taxon>Halocatena</taxon>
    </lineage>
</organism>
<dbReference type="EMBL" id="JBHTAX010000001">
    <property type="protein sequence ID" value="MFC7191640.1"/>
    <property type="molecule type" value="Genomic_DNA"/>
</dbReference>
<comment type="caution">
    <text evidence="4">The sequence shown here is derived from an EMBL/GenBank/DDBJ whole genome shotgun (WGS) entry which is preliminary data.</text>
</comment>
<dbReference type="AlphaFoldDB" id="A0ABD5YYA9"/>
<proteinExistence type="predicted"/>
<dbReference type="InterPro" id="IPR021720">
    <property type="entry name" value="Malectin_dom"/>
</dbReference>
<evidence type="ECO:0000313" key="5">
    <source>
        <dbReference type="Proteomes" id="UP001596417"/>
    </source>
</evidence>
<dbReference type="Pfam" id="PF11721">
    <property type="entry name" value="Malectin"/>
    <property type="match status" value="1"/>
</dbReference>
<feature type="compositionally biased region" description="Low complexity" evidence="1">
    <location>
        <begin position="55"/>
        <end position="69"/>
    </location>
</feature>
<name>A0ABD5YYA9_9EURY</name>
<evidence type="ECO:0000256" key="1">
    <source>
        <dbReference type="SAM" id="MobiDB-lite"/>
    </source>
</evidence>
<evidence type="ECO:0000256" key="2">
    <source>
        <dbReference type="SAM" id="Phobius"/>
    </source>
</evidence>
<reference evidence="4 5" key="1">
    <citation type="journal article" date="2019" name="Int. J. Syst. Evol. Microbiol.">
        <title>The Global Catalogue of Microorganisms (GCM) 10K type strain sequencing project: providing services to taxonomists for standard genome sequencing and annotation.</title>
        <authorList>
            <consortium name="The Broad Institute Genomics Platform"/>
            <consortium name="The Broad Institute Genome Sequencing Center for Infectious Disease"/>
            <person name="Wu L."/>
            <person name="Ma J."/>
        </authorList>
    </citation>
    <scope>NUCLEOTIDE SEQUENCE [LARGE SCALE GENOMIC DNA]</scope>
    <source>
        <strain evidence="4 5">RDMS1</strain>
    </source>
</reference>
<dbReference type="Proteomes" id="UP001596417">
    <property type="component" value="Unassembled WGS sequence"/>
</dbReference>
<keyword evidence="2" id="KW-0812">Transmembrane</keyword>